<protein>
    <recommendedName>
        <fullName evidence="9">PARP-type domain-containing protein</fullName>
    </recommendedName>
</protein>
<evidence type="ECO:0000256" key="1">
    <source>
        <dbReference type="ARBA" id="ARBA00004123"/>
    </source>
</evidence>
<keyword evidence="7" id="KW-0539">Nucleus</keyword>
<evidence type="ECO:0000256" key="2">
    <source>
        <dbReference type="ARBA" id="ARBA00007572"/>
    </source>
</evidence>
<dbReference type="InterPro" id="IPR050191">
    <property type="entry name" value="ATP-dep_DNA_ligase"/>
</dbReference>
<evidence type="ECO:0000313" key="10">
    <source>
        <dbReference type="EMBL" id="KAG8239677.1"/>
    </source>
</evidence>
<dbReference type="SMART" id="SM01336">
    <property type="entry name" value="zf-PARP"/>
    <property type="match status" value="1"/>
</dbReference>
<evidence type="ECO:0000256" key="7">
    <source>
        <dbReference type="ARBA" id="ARBA00023242"/>
    </source>
</evidence>
<dbReference type="GO" id="GO:0008270">
    <property type="term" value="F:zinc ion binding"/>
    <property type="evidence" value="ECO:0007669"/>
    <property type="project" value="UniProtKB-KW"/>
</dbReference>
<comment type="caution">
    <text evidence="10">The sequence shown here is derived from an EMBL/GenBank/DDBJ whole genome shotgun (WGS) entry which is preliminary data.</text>
</comment>
<organism evidence="10 11">
    <name type="scientific">Ladona fulva</name>
    <name type="common">Scarce chaser dragonfly</name>
    <name type="synonym">Libellula fulva</name>
    <dbReference type="NCBI Taxonomy" id="123851"/>
    <lineage>
        <taxon>Eukaryota</taxon>
        <taxon>Metazoa</taxon>
        <taxon>Ecdysozoa</taxon>
        <taxon>Arthropoda</taxon>
        <taxon>Hexapoda</taxon>
        <taxon>Insecta</taxon>
        <taxon>Pterygota</taxon>
        <taxon>Palaeoptera</taxon>
        <taxon>Odonata</taxon>
        <taxon>Epiprocta</taxon>
        <taxon>Anisoptera</taxon>
        <taxon>Libelluloidea</taxon>
        <taxon>Libellulidae</taxon>
        <taxon>Ladona</taxon>
    </lineage>
</organism>
<dbReference type="AlphaFoldDB" id="A0A8K0PAZ8"/>
<keyword evidence="4" id="KW-0479">Metal-binding</keyword>
<evidence type="ECO:0000256" key="3">
    <source>
        <dbReference type="ARBA" id="ARBA00022598"/>
    </source>
</evidence>
<gene>
    <name evidence="10" type="ORF">J437_LFUL013900</name>
</gene>
<comment type="similarity">
    <text evidence="2">Belongs to the ATP-dependent DNA ligase family.</text>
</comment>
<keyword evidence="11" id="KW-1185">Reference proteome</keyword>
<dbReference type="GO" id="GO:0006302">
    <property type="term" value="P:double-strand break repair"/>
    <property type="evidence" value="ECO:0007669"/>
    <property type="project" value="TreeGrafter"/>
</dbReference>
<accession>A0A8K0PAZ8</accession>
<evidence type="ECO:0000256" key="6">
    <source>
        <dbReference type="ARBA" id="ARBA00022833"/>
    </source>
</evidence>
<dbReference type="GO" id="GO:0006273">
    <property type="term" value="P:lagging strand elongation"/>
    <property type="evidence" value="ECO:0007669"/>
    <property type="project" value="TreeGrafter"/>
</dbReference>
<evidence type="ECO:0000313" key="11">
    <source>
        <dbReference type="Proteomes" id="UP000792457"/>
    </source>
</evidence>
<dbReference type="SUPFAM" id="SSF57716">
    <property type="entry name" value="Glucocorticoid receptor-like (DNA-binding domain)"/>
    <property type="match status" value="1"/>
</dbReference>
<dbReference type="GO" id="GO:0003677">
    <property type="term" value="F:DNA binding"/>
    <property type="evidence" value="ECO:0007669"/>
    <property type="project" value="InterPro"/>
</dbReference>
<feature type="domain" description="PARP-type" evidence="9">
    <location>
        <begin position="12"/>
        <end position="95"/>
    </location>
</feature>
<proteinExistence type="inferred from homology"/>
<dbReference type="OrthoDB" id="206088at2759"/>
<keyword evidence="5" id="KW-0863">Zinc-finger</keyword>
<keyword evidence="3" id="KW-0436">Ligase</keyword>
<dbReference type="Gene3D" id="1.10.3260.10">
    <property type="entry name" value="DNA ligase, ATP-dependent, N-terminal domain"/>
    <property type="match status" value="1"/>
</dbReference>
<dbReference type="GO" id="GO:0003910">
    <property type="term" value="F:DNA ligase (ATP) activity"/>
    <property type="evidence" value="ECO:0007669"/>
    <property type="project" value="InterPro"/>
</dbReference>
<dbReference type="InterPro" id="IPR036599">
    <property type="entry name" value="DNA_ligase_N_sf"/>
</dbReference>
<feature type="region of interest" description="Disordered" evidence="8">
    <location>
        <begin position="107"/>
        <end position="128"/>
    </location>
</feature>
<reference evidence="10" key="2">
    <citation type="submission" date="2017-10" db="EMBL/GenBank/DDBJ databases">
        <title>Ladona fulva Genome sequencing and assembly.</title>
        <authorList>
            <person name="Murali S."/>
            <person name="Richards S."/>
            <person name="Bandaranaike D."/>
            <person name="Bellair M."/>
            <person name="Blankenburg K."/>
            <person name="Chao H."/>
            <person name="Dinh H."/>
            <person name="Doddapaneni H."/>
            <person name="Dugan-Rocha S."/>
            <person name="Elkadiri S."/>
            <person name="Gnanaolivu R."/>
            <person name="Hernandez B."/>
            <person name="Skinner E."/>
            <person name="Javaid M."/>
            <person name="Lee S."/>
            <person name="Li M."/>
            <person name="Ming W."/>
            <person name="Munidasa M."/>
            <person name="Muniz J."/>
            <person name="Nguyen L."/>
            <person name="Hughes D."/>
            <person name="Osuji N."/>
            <person name="Pu L.-L."/>
            <person name="Puazo M."/>
            <person name="Qu C."/>
            <person name="Quiroz J."/>
            <person name="Raj R."/>
            <person name="Weissenberger G."/>
            <person name="Xin Y."/>
            <person name="Zou X."/>
            <person name="Han Y."/>
            <person name="Worley K."/>
            <person name="Muzny D."/>
            <person name="Gibbs R."/>
        </authorList>
    </citation>
    <scope>NUCLEOTIDE SEQUENCE</scope>
    <source>
        <strain evidence="10">Sampled in the wild</strain>
    </source>
</reference>
<dbReference type="InterPro" id="IPR036957">
    <property type="entry name" value="Znf_PARP_sf"/>
</dbReference>
<feature type="non-terminal residue" evidence="10">
    <location>
        <position position="164"/>
    </location>
</feature>
<sequence length="164" mass="18458">MGEEEEKEMKWFSAEKAKTGRASCKRCKEKIDVGSLRIAKLAPNPFGSGMMSNWHHPKCFFNSYLKAKATTRRLRCPEDELEGWDLLAEEHRVEIIALLGDERVAPSVDGPLAAPGKRPPPSNPDHKDHAFREFRRICAEISNTSAYTEKTAIVKNFLEKGTDG</sequence>
<dbReference type="Pfam" id="PF00645">
    <property type="entry name" value="zf-PARP"/>
    <property type="match status" value="1"/>
</dbReference>
<reference evidence="10" key="1">
    <citation type="submission" date="2013-04" db="EMBL/GenBank/DDBJ databases">
        <authorList>
            <person name="Qu J."/>
            <person name="Murali S.C."/>
            <person name="Bandaranaike D."/>
            <person name="Bellair M."/>
            <person name="Blankenburg K."/>
            <person name="Chao H."/>
            <person name="Dinh H."/>
            <person name="Doddapaneni H."/>
            <person name="Downs B."/>
            <person name="Dugan-Rocha S."/>
            <person name="Elkadiri S."/>
            <person name="Gnanaolivu R.D."/>
            <person name="Hernandez B."/>
            <person name="Javaid M."/>
            <person name="Jayaseelan J.C."/>
            <person name="Lee S."/>
            <person name="Li M."/>
            <person name="Ming W."/>
            <person name="Munidasa M."/>
            <person name="Muniz J."/>
            <person name="Nguyen L."/>
            <person name="Ongeri F."/>
            <person name="Osuji N."/>
            <person name="Pu L.-L."/>
            <person name="Puazo M."/>
            <person name="Qu C."/>
            <person name="Quiroz J."/>
            <person name="Raj R."/>
            <person name="Weissenberger G."/>
            <person name="Xin Y."/>
            <person name="Zou X."/>
            <person name="Han Y."/>
            <person name="Richards S."/>
            <person name="Worley K."/>
            <person name="Muzny D."/>
            <person name="Gibbs R."/>
        </authorList>
    </citation>
    <scope>NUCLEOTIDE SEQUENCE</scope>
    <source>
        <strain evidence="10">Sampled in the wild</strain>
    </source>
</reference>
<dbReference type="EMBL" id="KZ309798">
    <property type="protein sequence ID" value="KAG8239677.1"/>
    <property type="molecule type" value="Genomic_DNA"/>
</dbReference>
<keyword evidence="6" id="KW-0862">Zinc</keyword>
<evidence type="ECO:0000256" key="8">
    <source>
        <dbReference type="SAM" id="MobiDB-lite"/>
    </source>
</evidence>
<evidence type="ECO:0000256" key="5">
    <source>
        <dbReference type="ARBA" id="ARBA00022771"/>
    </source>
</evidence>
<dbReference type="Proteomes" id="UP000792457">
    <property type="component" value="Unassembled WGS sequence"/>
</dbReference>
<dbReference type="InterPro" id="IPR001510">
    <property type="entry name" value="Znf_PARP"/>
</dbReference>
<dbReference type="PROSITE" id="PS50064">
    <property type="entry name" value="ZF_PARP_2"/>
    <property type="match status" value="1"/>
</dbReference>
<dbReference type="PANTHER" id="PTHR45674">
    <property type="entry name" value="DNA LIGASE 1/3 FAMILY MEMBER"/>
    <property type="match status" value="1"/>
</dbReference>
<dbReference type="PANTHER" id="PTHR45674:SF9">
    <property type="entry name" value="DNA LIGASE 3"/>
    <property type="match status" value="1"/>
</dbReference>
<evidence type="ECO:0000256" key="4">
    <source>
        <dbReference type="ARBA" id="ARBA00022723"/>
    </source>
</evidence>
<dbReference type="GO" id="GO:0070421">
    <property type="term" value="C:DNA ligase III-XRCC1 complex"/>
    <property type="evidence" value="ECO:0007669"/>
    <property type="project" value="TreeGrafter"/>
</dbReference>
<name>A0A8K0PAZ8_LADFU</name>
<comment type="subcellular location">
    <subcellularLocation>
        <location evidence="1">Nucleus</location>
    </subcellularLocation>
</comment>
<dbReference type="GO" id="GO:0006310">
    <property type="term" value="P:DNA recombination"/>
    <property type="evidence" value="ECO:0007669"/>
    <property type="project" value="InterPro"/>
</dbReference>
<evidence type="ECO:0000259" key="9">
    <source>
        <dbReference type="PROSITE" id="PS50064"/>
    </source>
</evidence>
<dbReference type="Gene3D" id="3.30.1740.10">
    <property type="entry name" value="Zinc finger, PARP-type"/>
    <property type="match status" value="1"/>
</dbReference>